<comment type="subcellular location">
    <subcellularLocation>
        <location evidence="1">Cell membrane</location>
        <topology evidence="1">Multi-pass membrane protein</topology>
    </subcellularLocation>
</comment>
<evidence type="ECO:0000256" key="2">
    <source>
        <dbReference type="ARBA" id="ARBA00005658"/>
    </source>
</evidence>
<dbReference type="Proteomes" id="UP000242258">
    <property type="component" value="Unassembled WGS sequence"/>
</dbReference>
<dbReference type="GO" id="GO:0005886">
    <property type="term" value="C:plasma membrane"/>
    <property type="evidence" value="ECO:0007669"/>
    <property type="project" value="UniProtKB-SubCell"/>
</dbReference>
<feature type="transmembrane region" description="Helical" evidence="8">
    <location>
        <begin position="260"/>
        <end position="280"/>
    </location>
</feature>
<accession>A0A1E7QA30</accession>
<dbReference type="Pfam" id="PF02028">
    <property type="entry name" value="BCCT"/>
    <property type="match status" value="1"/>
</dbReference>
<keyword evidence="7 8" id="KW-0472">Membrane</keyword>
<keyword evidence="5 8" id="KW-0812">Transmembrane</keyword>
<dbReference type="EMBL" id="MKEK01000001">
    <property type="protein sequence ID" value="OEY71039.1"/>
    <property type="molecule type" value="Genomic_DNA"/>
</dbReference>
<feature type="transmembrane region" description="Helical" evidence="8">
    <location>
        <begin position="318"/>
        <end position="336"/>
    </location>
</feature>
<dbReference type="PANTHER" id="PTHR30047">
    <property type="entry name" value="HIGH-AFFINITY CHOLINE TRANSPORT PROTEIN-RELATED"/>
    <property type="match status" value="1"/>
</dbReference>
<evidence type="ECO:0000256" key="6">
    <source>
        <dbReference type="ARBA" id="ARBA00022989"/>
    </source>
</evidence>
<dbReference type="GO" id="GO:0022857">
    <property type="term" value="F:transmembrane transporter activity"/>
    <property type="evidence" value="ECO:0007669"/>
    <property type="project" value="InterPro"/>
</dbReference>
<dbReference type="PANTHER" id="PTHR30047:SF7">
    <property type="entry name" value="HIGH-AFFINITY CHOLINE TRANSPORT PROTEIN"/>
    <property type="match status" value="1"/>
</dbReference>
<reference evidence="10" key="1">
    <citation type="submission" date="2016-09" db="EMBL/GenBank/DDBJ databases">
        <authorList>
            <person name="Wan X."/>
            <person name="Hou S."/>
        </authorList>
    </citation>
    <scope>NUCLEOTIDE SEQUENCE [LARGE SCALE GENOMIC DNA]</scope>
    <source>
        <strain evidence="10">KH87</strain>
    </source>
</reference>
<feature type="transmembrane region" description="Helical" evidence="8">
    <location>
        <begin position="226"/>
        <end position="248"/>
    </location>
</feature>
<feature type="transmembrane region" description="Helical" evidence="8">
    <location>
        <begin position="440"/>
        <end position="458"/>
    </location>
</feature>
<keyword evidence="3" id="KW-0813">Transport</keyword>
<feature type="transmembrane region" description="Helical" evidence="8">
    <location>
        <begin position="42"/>
        <end position="65"/>
    </location>
</feature>
<dbReference type="RefSeq" id="WP_070050811.1">
    <property type="nucleotide sequence ID" value="NZ_CBCSDO010000004.1"/>
</dbReference>
<feature type="transmembrane region" description="Helical" evidence="8">
    <location>
        <begin position="404"/>
        <end position="428"/>
    </location>
</feature>
<keyword evidence="6 8" id="KW-1133">Transmembrane helix</keyword>
<evidence type="ECO:0000256" key="7">
    <source>
        <dbReference type="ARBA" id="ARBA00023136"/>
    </source>
</evidence>
<sequence length="498" mass="54372">MPLNTSKLEVTALLLCISLAVIAFIFPELLTGHLQPLINQLLSYLGAPFFLLVNLLLFAVIALAISPLGQRKIGGKHAKVEFGLFGWLAMLFAAGMGSGLIFWGVAEPALHTVSSPLKPSLYANPQTSGLALTLVNWGAHAWALYAVFGLVLGGLSNNSGKVGDISAPVISASAGLLNRSWQRKLAFSITLIAILSIFFGVVGTIANSTLLLRKGLTIKLGVESAWLSGFIIISLIVLLYTISAKLGLKKGIQTLSKFNVYLAFALIAWLLIFVPLKPIIDIALGGTWDYLKLITSGTWQFASILNNPEWANGWTYNYYFWWLAWGPFVGVFLARISQGRPVWQYIVGVVLVPTLVTIVWFSVFSGSAIAWDQTYQSGILAAIKADYTQGLFVFFQQLGWQGAVLVWSSLLLLLIFVATSADSAILVIRQLSAADNKQTWSLYAWSITLGLCAFILLLQNNEPLNRSVAIIGALPFLLIFILQLVGFIKEFIKEKRAD</sequence>
<evidence type="ECO:0000256" key="8">
    <source>
        <dbReference type="SAM" id="Phobius"/>
    </source>
</evidence>
<gene>
    <name evidence="9" type="ORF">BI198_09815</name>
</gene>
<feature type="transmembrane region" description="Helical" evidence="8">
    <location>
        <begin position="85"/>
        <end position="106"/>
    </location>
</feature>
<organism evidence="9 10">
    <name type="scientific">Rheinheimera salexigens</name>
    <dbReference type="NCBI Taxonomy" id="1628148"/>
    <lineage>
        <taxon>Bacteria</taxon>
        <taxon>Pseudomonadati</taxon>
        <taxon>Pseudomonadota</taxon>
        <taxon>Gammaproteobacteria</taxon>
        <taxon>Chromatiales</taxon>
        <taxon>Chromatiaceae</taxon>
        <taxon>Rheinheimera</taxon>
    </lineage>
</organism>
<feature type="transmembrane region" description="Helical" evidence="8">
    <location>
        <begin position="126"/>
        <end position="152"/>
    </location>
</feature>
<evidence type="ECO:0000256" key="3">
    <source>
        <dbReference type="ARBA" id="ARBA00022448"/>
    </source>
</evidence>
<keyword evidence="10" id="KW-1185">Reference proteome</keyword>
<evidence type="ECO:0000256" key="5">
    <source>
        <dbReference type="ARBA" id="ARBA00022692"/>
    </source>
</evidence>
<evidence type="ECO:0000256" key="4">
    <source>
        <dbReference type="ARBA" id="ARBA00022475"/>
    </source>
</evidence>
<feature type="transmembrane region" description="Helical" evidence="8">
    <location>
        <begin position="185"/>
        <end position="206"/>
    </location>
</feature>
<comment type="similarity">
    <text evidence="2">Belongs to the BCCT transporter (TC 2.A.15) family.</text>
</comment>
<protein>
    <submittedName>
        <fullName evidence="9">Choline transporter</fullName>
    </submittedName>
</protein>
<feature type="transmembrane region" description="Helical" evidence="8">
    <location>
        <begin position="343"/>
        <end position="363"/>
    </location>
</feature>
<comment type="caution">
    <text evidence="9">The sequence shown here is derived from an EMBL/GenBank/DDBJ whole genome shotgun (WGS) entry which is preliminary data.</text>
</comment>
<evidence type="ECO:0000313" key="10">
    <source>
        <dbReference type="Proteomes" id="UP000242258"/>
    </source>
</evidence>
<evidence type="ECO:0000256" key="1">
    <source>
        <dbReference type="ARBA" id="ARBA00004651"/>
    </source>
</evidence>
<dbReference type="AlphaFoldDB" id="A0A1E7QA30"/>
<keyword evidence="4" id="KW-1003">Cell membrane</keyword>
<name>A0A1E7QA30_9GAMM</name>
<dbReference type="InterPro" id="IPR000060">
    <property type="entry name" value="BCCT_transptr"/>
</dbReference>
<feature type="transmembrane region" description="Helical" evidence="8">
    <location>
        <begin position="12"/>
        <end position="30"/>
    </location>
</feature>
<proteinExistence type="inferred from homology"/>
<evidence type="ECO:0000313" key="9">
    <source>
        <dbReference type="EMBL" id="OEY71039.1"/>
    </source>
</evidence>
<feature type="transmembrane region" description="Helical" evidence="8">
    <location>
        <begin position="470"/>
        <end position="488"/>
    </location>
</feature>